<sequence length="73" mass="8076">MWSVGGVSGDCGEAVVESLFGYDWIIVGLLLSYCWVVVGSLFGYHYRTMSLFERRVGGTFIFMNSVTGLRGIL</sequence>
<name>A0A183I313_9BILA</name>
<dbReference type="WBParaSite" id="OFLC_0001413301-mRNA-1">
    <property type="protein sequence ID" value="OFLC_0001413301-mRNA-1"/>
    <property type="gene ID" value="OFLC_0001413301"/>
</dbReference>
<reference evidence="4" key="1">
    <citation type="submission" date="2016-06" db="UniProtKB">
        <authorList>
            <consortium name="WormBaseParasite"/>
        </authorList>
    </citation>
    <scope>IDENTIFICATION</scope>
</reference>
<proteinExistence type="predicted"/>
<dbReference type="EMBL" id="UZAJ01040613">
    <property type="protein sequence ID" value="VDP15578.1"/>
    <property type="molecule type" value="Genomic_DNA"/>
</dbReference>
<dbReference type="AlphaFoldDB" id="A0A183I313"/>
<evidence type="ECO:0000256" key="1">
    <source>
        <dbReference type="SAM" id="Phobius"/>
    </source>
</evidence>
<keyword evidence="1" id="KW-0812">Transmembrane</keyword>
<evidence type="ECO:0000313" key="2">
    <source>
        <dbReference type="EMBL" id="VDP15578.1"/>
    </source>
</evidence>
<gene>
    <name evidence="2" type="ORF">OFLC_LOCUS14125</name>
</gene>
<evidence type="ECO:0000313" key="4">
    <source>
        <dbReference type="WBParaSite" id="OFLC_0001413301-mRNA-1"/>
    </source>
</evidence>
<dbReference type="Proteomes" id="UP000267606">
    <property type="component" value="Unassembled WGS sequence"/>
</dbReference>
<keyword evidence="3" id="KW-1185">Reference proteome</keyword>
<reference evidence="2 3" key="2">
    <citation type="submission" date="2018-11" db="EMBL/GenBank/DDBJ databases">
        <authorList>
            <consortium name="Pathogen Informatics"/>
        </authorList>
    </citation>
    <scope>NUCLEOTIDE SEQUENCE [LARGE SCALE GENOMIC DNA]</scope>
</reference>
<keyword evidence="1" id="KW-0472">Membrane</keyword>
<accession>A0A183I313</accession>
<protein>
    <submittedName>
        <fullName evidence="4">Cytochrome-c oxidase</fullName>
    </submittedName>
</protein>
<evidence type="ECO:0000313" key="3">
    <source>
        <dbReference type="Proteomes" id="UP000267606"/>
    </source>
</evidence>
<keyword evidence="1" id="KW-1133">Transmembrane helix</keyword>
<organism evidence="4">
    <name type="scientific">Onchocerca flexuosa</name>
    <dbReference type="NCBI Taxonomy" id="387005"/>
    <lineage>
        <taxon>Eukaryota</taxon>
        <taxon>Metazoa</taxon>
        <taxon>Ecdysozoa</taxon>
        <taxon>Nematoda</taxon>
        <taxon>Chromadorea</taxon>
        <taxon>Rhabditida</taxon>
        <taxon>Spirurina</taxon>
        <taxon>Spiruromorpha</taxon>
        <taxon>Filarioidea</taxon>
        <taxon>Onchocercidae</taxon>
        <taxon>Onchocerca</taxon>
    </lineage>
</organism>
<feature type="transmembrane region" description="Helical" evidence="1">
    <location>
        <begin position="24"/>
        <end position="46"/>
    </location>
</feature>